<dbReference type="Proteomes" id="UP001642260">
    <property type="component" value="Unassembled WGS sequence"/>
</dbReference>
<gene>
    <name evidence="2" type="ORF">ERUC_LOCUS3007</name>
</gene>
<evidence type="ECO:0000256" key="1">
    <source>
        <dbReference type="SAM" id="MobiDB-lite"/>
    </source>
</evidence>
<evidence type="ECO:0000313" key="2">
    <source>
        <dbReference type="EMBL" id="CAH8301565.1"/>
    </source>
</evidence>
<comment type="caution">
    <text evidence="2">The sequence shown here is derived from an EMBL/GenBank/DDBJ whole genome shotgun (WGS) entry which is preliminary data.</text>
</comment>
<dbReference type="EMBL" id="CAKOAT010055600">
    <property type="protein sequence ID" value="CAH8301565.1"/>
    <property type="molecule type" value="Genomic_DNA"/>
</dbReference>
<reference evidence="2 3" key="1">
    <citation type="submission" date="2022-03" db="EMBL/GenBank/DDBJ databases">
        <authorList>
            <person name="Macdonald S."/>
            <person name="Ahmed S."/>
            <person name="Newling K."/>
        </authorList>
    </citation>
    <scope>NUCLEOTIDE SEQUENCE [LARGE SCALE GENOMIC DNA]</scope>
</reference>
<organism evidence="2 3">
    <name type="scientific">Eruca vesicaria subsp. sativa</name>
    <name type="common">Garden rocket</name>
    <name type="synonym">Eruca sativa</name>
    <dbReference type="NCBI Taxonomy" id="29727"/>
    <lineage>
        <taxon>Eukaryota</taxon>
        <taxon>Viridiplantae</taxon>
        <taxon>Streptophyta</taxon>
        <taxon>Embryophyta</taxon>
        <taxon>Tracheophyta</taxon>
        <taxon>Spermatophyta</taxon>
        <taxon>Magnoliopsida</taxon>
        <taxon>eudicotyledons</taxon>
        <taxon>Gunneridae</taxon>
        <taxon>Pentapetalae</taxon>
        <taxon>rosids</taxon>
        <taxon>malvids</taxon>
        <taxon>Brassicales</taxon>
        <taxon>Brassicaceae</taxon>
        <taxon>Brassiceae</taxon>
        <taxon>Eruca</taxon>
    </lineage>
</organism>
<keyword evidence="3" id="KW-1185">Reference proteome</keyword>
<feature type="compositionally biased region" description="Low complexity" evidence="1">
    <location>
        <begin position="209"/>
        <end position="229"/>
    </location>
</feature>
<proteinExistence type="predicted"/>
<dbReference type="AlphaFoldDB" id="A0ABC8IUM2"/>
<name>A0ABC8IUM2_ERUVS</name>
<feature type="compositionally biased region" description="Polar residues" evidence="1">
    <location>
        <begin position="38"/>
        <end position="51"/>
    </location>
</feature>
<protein>
    <submittedName>
        <fullName evidence="2">Uncharacterized protein</fullName>
    </submittedName>
</protein>
<feature type="compositionally biased region" description="Basic and acidic residues" evidence="1">
    <location>
        <begin position="23"/>
        <end position="37"/>
    </location>
</feature>
<evidence type="ECO:0000313" key="3">
    <source>
        <dbReference type="Proteomes" id="UP001642260"/>
    </source>
</evidence>
<accession>A0ABC8IUM2</accession>
<feature type="region of interest" description="Disordered" evidence="1">
    <location>
        <begin position="195"/>
        <end position="239"/>
    </location>
</feature>
<sequence>MVSLTVFRSLHIDYQPFMGDTRTRRSVHEGKGNETDRVSLTGSSRLQQERNNVSKEIHYRVPVSHNSGYALRNNDRESIRSRLRDSGKHTYHHSDRLMRGRDDKSRYMRYKSSRHVLVQVMDQTQQSNEATSAGEERQGKRLASTIVSSDFRASMEAIGNDQVIRALSGMEIQAEEEDGDNLMVLDDLFDEELKDMEEKHDSGALGPLRSKQSSKYSKNSRSSNRRNPSLEVKKYEFLR</sequence>
<feature type="region of interest" description="Disordered" evidence="1">
    <location>
        <begin position="23"/>
        <end position="52"/>
    </location>
</feature>